<dbReference type="UniPathway" id="UPA00904">
    <property type="reaction ID" value="UER00874"/>
</dbReference>
<dbReference type="PANTHER" id="PTHR43475:SF1">
    <property type="entry name" value="METHYLTHIORIBOSE-1-PHOSPHATE ISOMERASE"/>
    <property type="match status" value="1"/>
</dbReference>
<dbReference type="InterPro" id="IPR027363">
    <property type="entry name" value="M1Pi_N"/>
</dbReference>
<dbReference type="Pfam" id="PF01008">
    <property type="entry name" value="IF-2B"/>
    <property type="match status" value="1"/>
</dbReference>
<dbReference type="InterPro" id="IPR011559">
    <property type="entry name" value="Initiation_fac_2B_a/b/d"/>
</dbReference>
<dbReference type="EC" id="5.3.1.23" evidence="3"/>
<protein>
    <recommendedName>
        <fullName evidence="3">Methylthioribose-1-phosphate isomerase</fullName>
        <shortName evidence="3">M1Pi</shortName>
        <shortName evidence="3">MTR-1-P isomerase</shortName>
        <ecNumber evidence="3">5.3.1.23</ecNumber>
    </recommendedName>
    <alternativeName>
        <fullName evidence="3">S-methyl-5-thioribose-1-phosphate isomerase</fullName>
    </alternativeName>
</protein>
<comment type="pathway">
    <text evidence="3">Amino-acid biosynthesis; L-methionine biosynthesis via salvage pathway; L-methionine from S-methyl-5-thio-alpha-D-ribose 1-phosphate: step 1/6.</text>
</comment>
<dbReference type="SUPFAM" id="SSF100950">
    <property type="entry name" value="NagB/RpiA/CoA transferase-like"/>
    <property type="match status" value="1"/>
</dbReference>
<comment type="similarity">
    <text evidence="3">Belongs to the EIF-2B alpha/beta/delta subunits family. MtnA subfamily.</text>
</comment>
<name>A0A516GDD9_9MICO</name>
<dbReference type="OrthoDB" id="9803436at2"/>
<feature type="active site" description="Proton donor" evidence="3">
    <location>
        <position position="234"/>
    </location>
</feature>
<feature type="binding site" evidence="3">
    <location>
        <position position="89"/>
    </location>
    <ligand>
        <name>substrate</name>
    </ligand>
</feature>
<proteinExistence type="inferred from homology"/>
<dbReference type="FunFam" id="1.20.120.420:FF:000003">
    <property type="entry name" value="Methylthioribose-1-phosphate isomerase"/>
    <property type="match status" value="1"/>
</dbReference>
<dbReference type="NCBIfam" id="TIGR00524">
    <property type="entry name" value="eIF-2B_rel"/>
    <property type="match status" value="1"/>
</dbReference>
<keyword evidence="5" id="KW-1185">Reference proteome</keyword>
<feature type="binding site" evidence="3">
    <location>
        <position position="193"/>
    </location>
    <ligand>
        <name>substrate</name>
    </ligand>
</feature>
<feature type="binding site" evidence="3">
    <location>
        <begin position="244"/>
        <end position="245"/>
    </location>
    <ligand>
        <name>substrate</name>
    </ligand>
</feature>
<dbReference type="RefSeq" id="WP_143784232.1">
    <property type="nucleotide sequence ID" value="NZ_CP041616.1"/>
</dbReference>
<dbReference type="NCBIfam" id="NF004326">
    <property type="entry name" value="PRK05720.1"/>
    <property type="match status" value="1"/>
</dbReference>
<feature type="site" description="Transition state stabilizer" evidence="3">
    <location>
        <position position="154"/>
    </location>
</feature>
<dbReference type="KEGG" id="orz:FNH13_15345"/>
<dbReference type="InterPro" id="IPR000649">
    <property type="entry name" value="IF-2B-related"/>
</dbReference>
<organism evidence="4 5">
    <name type="scientific">Ornithinimicrobium ciconiae</name>
    <dbReference type="NCBI Taxonomy" id="2594265"/>
    <lineage>
        <taxon>Bacteria</taxon>
        <taxon>Bacillati</taxon>
        <taxon>Actinomycetota</taxon>
        <taxon>Actinomycetes</taxon>
        <taxon>Micrococcales</taxon>
        <taxon>Ornithinimicrobiaceae</taxon>
        <taxon>Ornithinimicrobium</taxon>
    </lineage>
</organism>
<dbReference type="EMBL" id="CP041616">
    <property type="protein sequence ID" value="QDO89539.1"/>
    <property type="molecule type" value="Genomic_DNA"/>
</dbReference>
<dbReference type="NCBIfam" id="TIGR00512">
    <property type="entry name" value="salvage_mtnA"/>
    <property type="match status" value="1"/>
</dbReference>
<sequence length="345" mass="36424">MVLAVEWVESPQPRIRLLDQTVLPAQETHLDITTVDGLVAAIQSLAVRGAPALGAAGALGVVVAMNQASRDGWDESRLQAEVDRIRLARPTAVNLAWGVDQVRGAMTQGADQVLILARGVVTDDEAANRELSRLGADWILERTGLERVRVVTHCNTGALATSAWGTAYGIIHELHDRDRLGLVYADETRPLLQGSRLTSWELTQDGIEHVVQVDGAAPSTILRGLVDVAIIGADRIVANGDTANKVGSVSLALACARAGIPFVVAAPSSTVDLATATGDDIDIEQRDPEEVVNFGGRRTAPEGAVGFNPAFDVTPHDLISAVVTERGVVEPANTPHPTLLARIAG</sequence>
<evidence type="ECO:0000256" key="3">
    <source>
        <dbReference type="HAMAP-Rule" id="MF_01678"/>
    </source>
</evidence>
<dbReference type="GO" id="GO:0046523">
    <property type="term" value="F:S-methyl-5-thioribose-1-phosphate isomerase activity"/>
    <property type="evidence" value="ECO:0007669"/>
    <property type="project" value="UniProtKB-UniRule"/>
</dbReference>
<comment type="catalytic activity">
    <reaction evidence="2 3">
        <text>5-(methylsulfanyl)-alpha-D-ribose 1-phosphate = 5-(methylsulfanyl)-D-ribulose 1-phosphate</text>
        <dbReference type="Rhea" id="RHEA:19989"/>
        <dbReference type="ChEBI" id="CHEBI:58533"/>
        <dbReference type="ChEBI" id="CHEBI:58548"/>
        <dbReference type="EC" id="5.3.1.23"/>
    </reaction>
</comment>
<evidence type="ECO:0000313" key="4">
    <source>
        <dbReference type="EMBL" id="QDO89539.1"/>
    </source>
</evidence>
<dbReference type="GO" id="GO:0019509">
    <property type="term" value="P:L-methionine salvage from methylthioadenosine"/>
    <property type="evidence" value="ECO:0007669"/>
    <property type="project" value="UniProtKB-UniRule"/>
</dbReference>
<dbReference type="Gene3D" id="1.20.120.420">
    <property type="entry name" value="translation initiation factor eif-2b, domain 1"/>
    <property type="match status" value="1"/>
</dbReference>
<keyword evidence="3" id="KW-0028">Amino-acid biosynthesis</keyword>
<evidence type="ECO:0000313" key="5">
    <source>
        <dbReference type="Proteomes" id="UP000315395"/>
    </source>
</evidence>
<dbReference type="AlphaFoldDB" id="A0A516GDD9"/>
<accession>A0A516GDD9</accession>
<dbReference type="HAMAP" id="MF_01678">
    <property type="entry name" value="Salvage_MtnA"/>
    <property type="match status" value="1"/>
</dbReference>
<dbReference type="Proteomes" id="UP000315395">
    <property type="component" value="Chromosome"/>
</dbReference>
<comment type="function">
    <text evidence="3">Catalyzes the interconversion of methylthioribose-1-phosphate (MTR-1-P) into methylthioribulose-1-phosphate (MTRu-1-P).</text>
</comment>
<gene>
    <name evidence="3 4" type="primary">mtnA</name>
    <name evidence="4" type="ORF">FNH13_15345</name>
</gene>
<keyword evidence="1 3" id="KW-0413">Isomerase</keyword>
<reference evidence="4 5" key="1">
    <citation type="submission" date="2019-07" db="EMBL/GenBank/DDBJ databases">
        <title>complete genome sequencing of Ornithinimicrobium sp. H23M54.</title>
        <authorList>
            <person name="Bae J.-W."/>
            <person name="Lee S.-Y."/>
        </authorList>
    </citation>
    <scope>NUCLEOTIDE SEQUENCE [LARGE SCALE GENOMIC DNA]</scope>
    <source>
        <strain evidence="4 5">H23M54</strain>
    </source>
</reference>
<dbReference type="InterPro" id="IPR042529">
    <property type="entry name" value="IF_2B-like_C"/>
</dbReference>
<keyword evidence="3" id="KW-0486">Methionine biosynthesis</keyword>
<dbReference type="InterPro" id="IPR037171">
    <property type="entry name" value="NagB/RpiA_transferase-like"/>
</dbReference>
<evidence type="ECO:0000256" key="1">
    <source>
        <dbReference type="ARBA" id="ARBA00023235"/>
    </source>
</evidence>
<feature type="binding site" evidence="3">
    <location>
        <begin position="48"/>
        <end position="50"/>
    </location>
    <ligand>
        <name>substrate</name>
    </ligand>
</feature>
<dbReference type="Gene3D" id="3.40.50.10470">
    <property type="entry name" value="Translation initiation factor eif-2b, domain 2"/>
    <property type="match status" value="1"/>
</dbReference>
<evidence type="ECO:0000256" key="2">
    <source>
        <dbReference type="ARBA" id="ARBA00052401"/>
    </source>
</evidence>
<dbReference type="FunFam" id="3.40.50.10470:FF:000006">
    <property type="entry name" value="Methylthioribose-1-phosphate isomerase"/>
    <property type="match status" value="1"/>
</dbReference>
<dbReference type="PANTHER" id="PTHR43475">
    <property type="entry name" value="METHYLTHIORIBOSE-1-PHOSPHATE ISOMERASE"/>
    <property type="match status" value="1"/>
</dbReference>
<dbReference type="InterPro" id="IPR005251">
    <property type="entry name" value="IF-M1Pi"/>
</dbReference>